<dbReference type="STRING" id="582692.SAMN05720606_10978"/>
<dbReference type="Pfam" id="PF00300">
    <property type="entry name" value="His_Phos_1"/>
    <property type="match status" value="1"/>
</dbReference>
<keyword evidence="2" id="KW-1185">Reference proteome</keyword>
<organism evidence="1 2">
    <name type="scientific">Paenibacillus polysaccharolyticus</name>
    <dbReference type="NCBI Taxonomy" id="582692"/>
    <lineage>
        <taxon>Bacteria</taxon>
        <taxon>Bacillati</taxon>
        <taxon>Bacillota</taxon>
        <taxon>Bacilli</taxon>
        <taxon>Bacillales</taxon>
        <taxon>Paenibacillaceae</taxon>
        <taxon>Paenibacillus</taxon>
    </lineage>
</organism>
<evidence type="ECO:0000313" key="1">
    <source>
        <dbReference type="EMBL" id="SCY77898.1"/>
    </source>
</evidence>
<protein>
    <submittedName>
        <fullName evidence="1">2,3-bisphosphoglycerate-dependent phosphoglycerate mutase</fullName>
    </submittedName>
</protein>
<dbReference type="EMBL" id="FMVM01000009">
    <property type="protein sequence ID" value="SCY77898.1"/>
    <property type="molecule type" value="Genomic_DNA"/>
</dbReference>
<dbReference type="InterPro" id="IPR050275">
    <property type="entry name" value="PGM_Phosphatase"/>
</dbReference>
<dbReference type="PANTHER" id="PTHR48100:SF59">
    <property type="entry name" value="ADENOSYLCOBALAMIN_ALPHA-RIBAZOLE PHOSPHATASE"/>
    <property type="match status" value="1"/>
</dbReference>
<dbReference type="PANTHER" id="PTHR48100">
    <property type="entry name" value="BROAD-SPECIFICITY PHOSPHATASE YOR283W-RELATED"/>
    <property type="match status" value="1"/>
</dbReference>
<dbReference type="GO" id="GO:0016791">
    <property type="term" value="F:phosphatase activity"/>
    <property type="evidence" value="ECO:0007669"/>
    <property type="project" value="TreeGrafter"/>
</dbReference>
<dbReference type="InterPro" id="IPR029033">
    <property type="entry name" value="His_PPase_superfam"/>
</dbReference>
<dbReference type="InterPro" id="IPR013078">
    <property type="entry name" value="His_Pase_superF_clade-1"/>
</dbReference>
<dbReference type="SMART" id="SM00855">
    <property type="entry name" value="PGAM"/>
    <property type="match status" value="1"/>
</dbReference>
<dbReference type="SUPFAM" id="SSF53254">
    <property type="entry name" value="Phosphoglycerate mutase-like"/>
    <property type="match status" value="1"/>
</dbReference>
<dbReference type="GO" id="GO:0005737">
    <property type="term" value="C:cytoplasm"/>
    <property type="evidence" value="ECO:0007669"/>
    <property type="project" value="TreeGrafter"/>
</dbReference>
<reference evidence="2" key="1">
    <citation type="submission" date="2016-10" db="EMBL/GenBank/DDBJ databases">
        <authorList>
            <person name="Varghese N."/>
            <person name="Submissions S."/>
        </authorList>
    </citation>
    <scope>NUCLEOTIDE SEQUENCE [LARGE SCALE GENOMIC DNA]</scope>
    <source>
        <strain evidence="2">BL9</strain>
    </source>
</reference>
<sequence length="192" mass="22324">MSVEAYTSLYFVRHAESRFIEGQERERGLTEQGDLDADKVAQLLHKEDVEVFYSSPYLRAVHTIQRLADLCGKSVFIEEDLRERTLSCSHVKHDDFHEAKRQLYRDATFAFPGGESGIQAQKRAINTIEQMLGEHRGKKVVIGTHGDIMTLIFQHYNPSYGFDFWKGTTMPDIYRMDLDQADKMLQITRMWE</sequence>
<dbReference type="AlphaFoldDB" id="A0A1G5IR51"/>
<dbReference type="Proteomes" id="UP000198538">
    <property type="component" value="Unassembled WGS sequence"/>
</dbReference>
<name>A0A1G5IR51_9BACL</name>
<accession>A0A1G5IR51</accession>
<dbReference type="RefSeq" id="WP_090920743.1">
    <property type="nucleotide sequence ID" value="NZ_FMVM01000009.1"/>
</dbReference>
<proteinExistence type="predicted"/>
<gene>
    <name evidence="1" type="ORF">SAMN05720606_10978</name>
</gene>
<dbReference type="CDD" id="cd07067">
    <property type="entry name" value="HP_PGM_like"/>
    <property type="match status" value="1"/>
</dbReference>
<evidence type="ECO:0000313" key="2">
    <source>
        <dbReference type="Proteomes" id="UP000198538"/>
    </source>
</evidence>
<dbReference type="Gene3D" id="3.40.50.1240">
    <property type="entry name" value="Phosphoglycerate mutase-like"/>
    <property type="match status" value="1"/>
</dbReference>